<keyword evidence="3 7" id="KW-1134">Transmembrane beta strand</keyword>
<reference evidence="10" key="1">
    <citation type="submission" date="2020-07" db="EMBL/GenBank/DDBJ databases">
        <title>Complete genome sequencing of Coprobacter sp. strain 2CBH44.</title>
        <authorList>
            <person name="Sakamoto M."/>
            <person name="Murakami T."/>
            <person name="Mori H."/>
        </authorList>
    </citation>
    <scope>NUCLEOTIDE SEQUENCE [LARGE SCALE GENOMIC DNA]</scope>
    <source>
        <strain evidence="10">2CBH44</strain>
    </source>
</reference>
<dbReference type="EMBL" id="AP023322">
    <property type="protein sequence ID" value="BCI61677.1"/>
    <property type="molecule type" value="Genomic_DNA"/>
</dbReference>
<dbReference type="InterPro" id="IPR023997">
    <property type="entry name" value="TonB-dep_OMP_SusC/RagA_CS"/>
</dbReference>
<dbReference type="Gene3D" id="2.40.170.20">
    <property type="entry name" value="TonB-dependent receptor, beta-barrel domain"/>
    <property type="match status" value="1"/>
</dbReference>
<accession>A0A7G1HVI5</accession>
<dbReference type="RefSeq" id="WP_055100089.1">
    <property type="nucleotide sequence ID" value="NZ_AP023322.1"/>
</dbReference>
<evidence type="ECO:0000256" key="2">
    <source>
        <dbReference type="ARBA" id="ARBA00022448"/>
    </source>
</evidence>
<evidence type="ECO:0000313" key="10">
    <source>
        <dbReference type="Proteomes" id="UP000594042"/>
    </source>
</evidence>
<dbReference type="PROSITE" id="PS52016">
    <property type="entry name" value="TONB_DEPENDENT_REC_3"/>
    <property type="match status" value="1"/>
</dbReference>
<keyword evidence="4 7" id="KW-0812">Transmembrane</keyword>
<gene>
    <name evidence="9" type="ORF">Cop2CBH44_00300</name>
</gene>
<dbReference type="InterPro" id="IPR008969">
    <property type="entry name" value="CarboxyPept-like_regulatory"/>
</dbReference>
<evidence type="ECO:0000256" key="4">
    <source>
        <dbReference type="ARBA" id="ARBA00022692"/>
    </source>
</evidence>
<organism evidence="9 10">
    <name type="scientific">Coprobacter secundus subsp. similis</name>
    <dbReference type="NCBI Taxonomy" id="2751153"/>
    <lineage>
        <taxon>Bacteria</taxon>
        <taxon>Pseudomonadati</taxon>
        <taxon>Bacteroidota</taxon>
        <taxon>Bacteroidia</taxon>
        <taxon>Bacteroidales</taxon>
        <taxon>Barnesiellaceae</taxon>
        <taxon>Coprobacter</taxon>
    </lineage>
</organism>
<dbReference type="Gene3D" id="2.60.40.1120">
    <property type="entry name" value="Carboxypeptidase-like, regulatory domain"/>
    <property type="match status" value="1"/>
</dbReference>
<name>A0A7G1HVI5_9BACT</name>
<dbReference type="InterPro" id="IPR023996">
    <property type="entry name" value="TonB-dep_OMP_SusC/RagA"/>
</dbReference>
<evidence type="ECO:0000259" key="8">
    <source>
        <dbReference type="Pfam" id="PF07715"/>
    </source>
</evidence>
<proteinExistence type="inferred from homology"/>
<dbReference type="SUPFAM" id="SSF49464">
    <property type="entry name" value="Carboxypeptidase regulatory domain-like"/>
    <property type="match status" value="1"/>
</dbReference>
<comment type="subcellular location">
    <subcellularLocation>
        <location evidence="1 7">Cell outer membrane</location>
        <topology evidence="1 7">Multi-pass membrane protein</topology>
    </subcellularLocation>
</comment>
<dbReference type="InterPro" id="IPR039426">
    <property type="entry name" value="TonB-dep_rcpt-like"/>
</dbReference>
<dbReference type="FunFam" id="2.60.40.1120:FF:000003">
    <property type="entry name" value="Outer membrane protein Omp121"/>
    <property type="match status" value="1"/>
</dbReference>
<keyword evidence="2 7" id="KW-0813">Transport</keyword>
<keyword evidence="5 7" id="KW-0472">Membrane</keyword>
<evidence type="ECO:0000256" key="1">
    <source>
        <dbReference type="ARBA" id="ARBA00004571"/>
    </source>
</evidence>
<keyword evidence="6 7" id="KW-0998">Cell outer membrane</keyword>
<comment type="similarity">
    <text evidence="7">Belongs to the TonB-dependent receptor family.</text>
</comment>
<dbReference type="NCBIfam" id="TIGR04056">
    <property type="entry name" value="OMP_RagA_SusC"/>
    <property type="match status" value="1"/>
</dbReference>
<evidence type="ECO:0000256" key="6">
    <source>
        <dbReference type="ARBA" id="ARBA00023237"/>
    </source>
</evidence>
<dbReference type="KEGG" id="copr:Cop2CBH44_00300"/>
<dbReference type="InterPro" id="IPR037066">
    <property type="entry name" value="Plug_dom_sf"/>
</dbReference>
<evidence type="ECO:0000256" key="3">
    <source>
        <dbReference type="ARBA" id="ARBA00022452"/>
    </source>
</evidence>
<dbReference type="Proteomes" id="UP000594042">
    <property type="component" value="Chromosome"/>
</dbReference>
<dbReference type="Pfam" id="PF13715">
    <property type="entry name" value="CarbopepD_reg_2"/>
    <property type="match status" value="1"/>
</dbReference>
<dbReference type="NCBIfam" id="TIGR04057">
    <property type="entry name" value="SusC_RagA_signa"/>
    <property type="match status" value="1"/>
</dbReference>
<dbReference type="FunFam" id="2.170.130.10:FF:000008">
    <property type="entry name" value="SusC/RagA family TonB-linked outer membrane protein"/>
    <property type="match status" value="1"/>
</dbReference>
<keyword evidence="10" id="KW-1185">Reference proteome</keyword>
<dbReference type="AlphaFoldDB" id="A0A7G1HVI5"/>
<dbReference type="Gene3D" id="2.170.130.10">
    <property type="entry name" value="TonB-dependent receptor, plug domain"/>
    <property type="match status" value="1"/>
</dbReference>
<evidence type="ECO:0000256" key="5">
    <source>
        <dbReference type="ARBA" id="ARBA00023136"/>
    </source>
</evidence>
<feature type="domain" description="TonB-dependent receptor plug" evidence="8">
    <location>
        <begin position="121"/>
        <end position="247"/>
    </location>
</feature>
<evidence type="ECO:0000256" key="7">
    <source>
        <dbReference type="PROSITE-ProRule" id="PRU01360"/>
    </source>
</evidence>
<sequence length="1070" mass="118327">MKIEIKNIFRKALLLLLLALFGGQVVYAQGITIKGKVSDDKEPLMGVTIQVKGTSKATATDLDGNYTISVPDKKSVLVFSYIGYQKQSIEVGNKTVINVKMQDDSKLLDEVVVIGYGSVKKSDVTGAIASLRPDEMDASKSVTLDNLLQGKVAGLVVGSTNTTPGAATSITIRGASSLRGDNQPLYVIDNIPQASTGEFASSAFGDDDYQTAADPLSSLNPSDIESIEVLKDASATAIYGSRGANGVILITTKKGKAGKPRVNANANFTIANATRLYDMLNLSDYADYRNAQSGPDDRQFFKSGNEVRYIFSGGKYDENDPGSYRVLQERDWQREIYRTAFSQNYSVSVNGGAEKVRYFVSASYKNINGIVKQTGLQQGDLRANLSMDLSKRVSVDLSLSGSLKKNDMMSGSNANGGAQGSVSVTAITSQPFEYPADDPSLSGTNGMEKRITVFSWLNDYDDQTTENAFRASMDLKWKIWKGLTYSLRAGGNLRDEYRARWFGTETFRGNNDKGSLGITDLKQYNVTVENMLNYHQTFEHILDLDVTAAVTYDDYNYLNKRTQGRQFSNMSFGIDGLHMAEKISYLEPVQRDYQLLSYLGRVNLSFLDGRYLATASFRADGSSRFARGHRWAYFPSFSLAWRMEQEEFIKNNVDWLDQFKVRLGYGQTGNSAIDPYSSFSNYSQIIDYANATGDKVLAMAIDKLQNEGLTWETTVSWNVGLDFGVLKNRLRGSFDFYNKETRDLLISRILPPSAGFSSVYYNSGNLLNRGVEFSVDADIIRTKDFVWTFGGNIGKNNPKIKDLGVSRGNFGVYEDILAYEGNSLGNHFGNAHLFWVGHAPGLFLGYQTDGIVQEEDLPANGGSYTVTQDLSTGGAPQAGDIKIIDQNGDGIINTDDRVIIGNPNPKFTYGFQTRFTWRDLSLSAQFNGVYGKDMINTNLRYQAIPSRTGGNLRTEAWQGAWTAENRSNIYPRVNYTLPTPAVLDRYVEDASFLRCTDITLSYNLPKKALKKIGFNSINVFASVKNAFLITDYSGYDPEVNSFAFDGLRPGVDMSSFPHARSFIFGLNVSF</sequence>
<dbReference type="SUPFAM" id="SSF56935">
    <property type="entry name" value="Porins"/>
    <property type="match status" value="1"/>
</dbReference>
<dbReference type="GO" id="GO:0009279">
    <property type="term" value="C:cell outer membrane"/>
    <property type="evidence" value="ECO:0007669"/>
    <property type="project" value="UniProtKB-SubCell"/>
</dbReference>
<evidence type="ECO:0000313" key="9">
    <source>
        <dbReference type="EMBL" id="BCI61677.1"/>
    </source>
</evidence>
<dbReference type="InterPro" id="IPR036942">
    <property type="entry name" value="Beta-barrel_TonB_sf"/>
</dbReference>
<dbReference type="Pfam" id="PF07715">
    <property type="entry name" value="Plug"/>
    <property type="match status" value="1"/>
</dbReference>
<protein>
    <submittedName>
        <fullName evidence="9">SusC/RagA family TonB-linked outer membrane protein</fullName>
    </submittedName>
</protein>
<dbReference type="InterPro" id="IPR012910">
    <property type="entry name" value="Plug_dom"/>
</dbReference>